<dbReference type="AlphaFoldDB" id="A0A2L1VDD1"/>
<dbReference type="Proteomes" id="UP000237921">
    <property type="component" value="Chromosome"/>
</dbReference>
<protein>
    <submittedName>
        <fullName evidence="1">DUF1853 domain-containing protein</fullName>
    </submittedName>
</protein>
<organism evidence="1 2">
    <name type="scientific">Acinetobacter nosocomialis</name>
    <dbReference type="NCBI Taxonomy" id="106654"/>
    <lineage>
        <taxon>Bacteria</taxon>
        <taxon>Pseudomonadati</taxon>
        <taxon>Pseudomonadota</taxon>
        <taxon>Gammaproteobacteria</taxon>
        <taxon>Moraxellales</taxon>
        <taxon>Moraxellaceae</taxon>
        <taxon>Acinetobacter</taxon>
        <taxon>Acinetobacter calcoaceticus/baumannii complex</taxon>
    </lineage>
</organism>
<sequence>MNIASVKTSYFEPWLQFNHPMVRQLAFTIASPNLLCQLPQSLSIRHSFQLHSDQTWKQHFQNYLPRLHQLDEMPEPLLQFMSRLKSTRLGLRFENLLWFWLQEDQYHSYQLLGHSIQKIEGARTLGELDFLILNKETQQVEHWEVALKYYLGEGQLNLEQWIGLNREDTLSKKLYHFTDKQFQFSEALNFKVQQRFAVLKGQLYLPLNLGQKQPIPNWVNSTRRLGYWGTTIPDSKFYRLERHEWLCPNRQASSNAAYWWTDGLYCKNNEDTQFYMFRRPPLLSLALVNNEKMPRYK</sequence>
<dbReference type="RefSeq" id="WP_104918621.1">
    <property type="nucleotide sequence ID" value="NZ_BKYR01000005.1"/>
</dbReference>
<evidence type="ECO:0000313" key="2">
    <source>
        <dbReference type="Proteomes" id="UP000237921"/>
    </source>
</evidence>
<dbReference type="EMBL" id="CP014019">
    <property type="protein sequence ID" value="AVF43175.1"/>
    <property type="molecule type" value="Genomic_DNA"/>
</dbReference>
<proteinExistence type="predicted"/>
<name>A0A2L1VDD1_ACINO</name>
<evidence type="ECO:0000313" key="1">
    <source>
        <dbReference type="EMBL" id="AVF43175.1"/>
    </source>
</evidence>
<accession>A0A2L1VDD1</accession>
<dbReference type="InterPro" id="IPR015003">
    <property type="entry name" value="DUF1853"/>
</dbReference>
<gene>
    <name evidence="1" type="ORF">AL533_01520</name>
</gene>
<reference evidence="2" key="1">
    <citation type="submission" date="2017-12" db="EMBL/GenBank/DDBJ databases">
        <title>FDA dAtabase for Regulatory Grade micrObial Sequences (FDA-ARGOS): Supporting development and validation of Infectious Disease Dx tests.</title>
        <authorList>
            <person name="Hoffmann M."/>
            <person name="Allard M."/>
            <person name="Evans P."/>
            <person name="Brown E."/>
            <person name="Tallon L."/>
            <person name="Sadzewicz L."/>
            <person name="Sengamalay N."/>
            <person name="Ott S."/>
            <person name="Godinez A."/>
            <person name="Nagaraj S."/>
            <person name="Vavikolanu K."/>
            <person name="Aluvathingal J."/>
            <person name="Nadendla S."/>
            <person name="Sichtig H."/>
        </authorList>
    </citation>
    <scope>NUCLEOTIDE SEQUENCE [LARGE SCALE GENOMIC DNA]</scope>
    <source>
        <strain evidence="2">FDAARGOS_129</strain>
    </source>
</reference>
<dbReference type="Pfam" id="PF08907">
    <property type="entry name" value="DUF1853"/>
    <property type="match status" value="1"/>
</dbReference>